<dbReference type="AlphaFoldDB" id="A0A0V0TMS3"/>
<comment type="caution">
    <text evidence="1">The sequence shown here is derived from an EMBL/GenBank/DDBJ whole genome shotgun (WGS) entry which is preliminary data.</text>
</comment>
<sequence length="42" mass="5281">MVYAEMTRFSQPFLNLETEHSLQQYTYWFLKYLFVSYHLVQK</sequence>
<evidence type="ECO:0000313" key="2">
    <source>
        <dbReference type="Proteomes" id="UP000055048"/>
    </source>
</evidence>
<organism evidence="1 2">
    <name type="scientific">Trichinella murrelli</name>
    <dbReference type="NCBI Taxonomy" id="144512"/>
    <lineage>
        <taxon>Eukaryota</taxon>
        <taxon>Metazoa</taxon>
        <taxon>Ecdysozoa</taxon>
        <taxon>Nematoda</taxon>
        <taxon>Enoplea</taxon>
        <taxon>Dorylaimia</taxon>
        <taxon>Trichinellida</taxon>
        <taxon>Trichinellidae</taxon>
        <taxon>Trichinella</taxon>
    </lineage>
</organism>
<evidence type="ECO:0000313" key="1">
    <source>
        <dbReference type="EMBL" id="KRX40177.1"/>
    </source>
</evidence>
<protein>
    <submittedName>
        <fullName evidence="1">Uncharacterized protein</fullName>
    </submittedName>
</protein>
<name>A0A0V0TMS3_9BILA</name>
<reference evidence="1 2" key="1">
    <citation type="submission" date="2015-01" db="EMBL/GenBank/DDBJ databases">
        <title>Evolution of Trichinella species and genotypes.</title>
        <authorList>
            <person name="Korhonen P.K."/>
            <person name="Edoardo P."/>
            <person name="Giuseppe L.R."/>
            <person name="Gasser R.B."/>
        </authorList>
    </citation>
    <scope>NUCLEOTIDE SEQUENCE [LARGE SCALE GENOMIC DNA]</scope>
    <source>
        <strain evidence="1">ISS417</strain>
    </source>
</reference>
<gene>
    <name evidence="1" type="ORF">T05_69</name>
</gene>
<dbReference type="Proteomes" id="UP000055048">
    <property type="component" value="Unassembled WGS sequence"/>
</dbReference>
<accession>A0A0V0TMS3</accession>
<proteinExistence type="predicted"/>
<dbReference type="EMBL" id="JYDJ01000208">
    <property type="protein sequence ID" value="KRX40177.1"/>
    <property type="molecule type" value="Genomic_DNA"/>
</dbReference>
<keyword evidence="2" id="KW-1185">Reference proteome</keyword>